<gene>
    <name evidence="4" type="ORF">AU252_01690</name>
</gene>
<dbReference type="KEGG" id="psul:AU252_01690"/>
<evidence type="ECO:0000313" key="4">
    <source>
        <dbReference type="EMBL" id="ALV40036.1"/>
    </source>
</evidence>
<dbReference type="InterPro" id="IPR036291">
    <property type="entry name" value="NAD(P)-bd_dom_sf"/>
</dbReference>
<dbReference type="Proteomes" id="UP000065151">
    <property type="component" value="Chromosome"/>
</dbReference>
<organism evidence="4">
    <name type="scientific">Pseudarthrobacter sulfonivorans</name>
    <dbReference type="NCBI Taxonomy" id="121292"/>
    <lineage>
        <taxon>Bacteria</taxon>
        <taxon>Bacillati</taxon>
        <taxon>Actinomycetota</taxon>
        <taxon>Actinomycetes</taxon>
        <taxon>Micrococcales</taxon>
        <taxon>Micrococcaceae</taxon>
        <taxon>Pseudarthrobacter</taxon>
    </lineage>
</organism>
<evidence type="ECO:0000313" key="5">
    <source>
        <dbReference type="Proteomes" id="UP000065151"/>
    </source>
</evidence>
<sequence>MTQNKKIGVGLIGVGGWATYGHLPAVKTVDSIEVVAVSSRTKAKAEELALEHSIAHAYDDYNDLIAHPDVDLVVIPAPAPQHKELIQAVIAGGKDVYSEWPLTTNTADSEEILALAEAKGVRHVVGLQRRLSPSARYTADLIAQGFIGQIRGVTMSVGVDAFGAELPESVSWVLDPTNFVHLLPVYLGHFGDLLFSTVGPPATLTALTSNHIPEVTITETGEKATSGVPTEVVAIGELRDGGLYSIQLEGGQKLKTGLQIVITGSGGALRITNPRGFQNENDNTVEAMTGDATTFSALPVPDEYTYLDQGDLDASVHDVSYLYAAYANDVLQGTSTAPNFRDGVRMHHLIDQITRTAEHFTARQDTGVIW</sequence>
<reference evidence="4 5" key="1">
    <citation type="submission" date="2015-12" db="EMBL/GenBank/DDBJ databases">
        <authorList>
            <person name="Shamseldin A."/>
            <person name="Moawad H."/>
            <person name="Abd El-Rahim W.M."/>
            <person name="Sadowsky M.J."/>
        </authorList>
    </citation>
    <scope>NUCLEOTIDE SEQUENCE [LARGE SCALE GENOMIC DNA]</scope>
    <source>
        <strain evidence="4 5">Ar51</strain>
    </source>
</reference>
<dbReference type="GO" id="GO:0016491">
    <property type="term" value="F:oxidoreductase activity"/>
    <property type="evidence" value="ECO:0007669"/>
    <property type="project" value="UniProtKB-KW"/>
</dbReference>
<dbReference type="AlphaFoldDB" id="A0A0U3QIC7"/>
<dbReference type="RefSeq" id="WP_058929246.1">
    <property type="nucleotide sequence ID" value="NZ_CP013747.1"/>
</dbReference>
<keyword evidence="1" id="KW-0560">Oxidoreductase</keyword>
<evidence type="ECO:0000259" key="2">
    <source>
        <dbReference type="Pfam" id="PF01408"/>
    </source>
</evidence>
<dbReference type="SUPFAM" id="SSF55347">
    <property type="entry name" value="Glyceraldehyde-3-phosphate dehydrogenase-like, C-terminal domain"/>
    <property type="match status" value="1"/>
</dbReference>
<dbReference type="PANTHER" id="PTHR43818">
    <property type="entry name" value="BCDNA.GH03377"/>
    <property type="match status" value="1"/>
</dbReference>
<evidence type="ECO:0000259" key="3">
    <source>
        <dbReference type="Pfam" id="PF22685"/>
    </source>
</evidence>
<dbReference type="EMBL" id="CP013747">
    <property type="protein sequence ID" value="ALV40036.1"/>
    <property type="molecule type" value="Genomic_DNA"/>
</dbReference>
<dbReference type="Gene3D" id="3.30.360.10">
    <property type="entry name" value="Dihydrodipicolinate Reductase, domain 2"/>
    <property type="match status" value="1"/>
</dbReference>
<name>A0A0U3QIC7_9MICC</name>
<feature type="domain" description="Gal80p-like C-terminal" evidence="3">
    <location>
        <begin position="133"/>
        <end position="272"/>
    </location>
</feature>
<accession>A0A0U3QIC7</accession>
<dbReference type="PANTHER" id="PTHR43818:SF11">
    <property type="entry name" value="BCDNA.GH03377"/>
    <property type="match status" value="1"/>
</dbReference>
<feature type="domain" description="Gfo/Idh/MocA-like oxidoreductase N-terminal" evidence="2">
    <location>
        <begin position="7"/>
        <end position="126"/>
    </location>
</feature>
<dbReference type="SUPFAM" id="SSF51735">
    <property type="entry name" value="NAD(P)-binding Rossmann-fold domains"/>
    <property type="match status" value="1"/>
</dbReference>
<dbReference type="Pfam" id="PF22685">
    <property type="entry name" value="Gal80p_C-like"/>
    <property type="match status" value="1"/>
</dbReference>
<protein>
    <submittedName>
        <fullName evidence="4">Oxidoreductase</fullName>
    </submittedName>
</protein>
<dbReference type="InterPro" id="IPR050463">
    <property type="entry name" value="Gfo/Idh/MocA_oxidrdct_glycsds"/>
</dbReference>
<dbReference type="Pfam" id="PF01408">
    <property type="entry name" value="GFO_IDH_MocA"/>
    <property type="match status" value="1"/>
</dbReference>
<proteinExistence type="predicted"/>
<dbReference type="InterPro" id="IPR000683">
    <property type="entry name" value="Gfo/Idh/MocA-like_OxRdtase_N"/>
</dbReference>
<dbReference type="InterPro" id="IPR055080">
    <property type="entry name" value="Gal80p-like_C"/>
</dbReference>
<dbReference type="STRING" id="121292.AU252_01690"/>
<dbReference type="Gene3D" id="3.40.50.720">
    <property type="entry name" value="NAD(P)-binding Rossmann-like Domain"/>
    <property type="match status" value="1"/>
</dbReference>
<evidence type="ECO:0000256" key="1">
    <source>
        <dbReference type="ARBA" id="ARBA00023002"/>
    </source>
</evidence>
<dbReference type="GO" id="GO:0000166">
    <property type="term" value="F:nucleotide binding"/>
    <property type="evidence" value="ECO:0007669"/>
    <property type="project" value="InterPro"/>
</dbReference>